<gene>
    <name evidence="1" type="ORF">N4264_14570</name>
</gene>
<dbReference type="Proteomes" id="UP001064632">
    <property type="component" value="Chromosome"/>
</dbReference>
<proteinExistence type="predicted"/>
<evidence type="ECO:0000313" key="1">
    <source>
        <dbReference type="EMBL" id="UXI65979.1"/>
    </source>
</evidence>
<sequence>MKPCRNDTAPSEAVEYSIHDVLVSPYAVSQADFPRLLGTARHVRDRSLAGLRTMAKMLRVITAVDDGVDADLVHDAGMLVADLTDYIDAMTVLESHAEYAWEKSERSVAAKMEA</sequence>
<keyword evidence="2" id="KW-1185">Reference proteome</keyword>
<evidence type="ECO:0000313" key="2">
    <source>
        <dbReference type="Proteomes" id="UP001064632"/>
    </source>
</evidence>
<organism evidence="1 2">
    <name type="scientific">Tahibacter amnicola</name>
    <dbReference type="NCBI Taxonomy" id="2976241"/>
    <lineage>
        <taxon>Bacteria</taxon>
        <taxon>Pseudomonadati</taxon>
        <taxon>Pseudomonadota</taxon>
        <taxon>Gammaproteobacteria</taxon>
        <taxon>Lysobacterales</taxon>
        <taxon>Rhodanobacteraceae</taxon>
        <taxon>Tahibacter</taxon>
    </lineage>
</organism>
<reference evidence="1" key="1">
    <citation type="submission" date="2022-09" db="EMBL/GenBank/DDBJ databases">
        <title>Tahibacter sp. nov., isolated from a fresh water.</title>
        <authorList>
            <person name="Baek J.H."/>
            <person name="Lee J.K."/>
            <person name="Kim J.M."/>
            <person name="Jeon C.O."/>
        </authorList>
    </citation>
    <scope>NUCLEOTIDE SEQUENCE</scope>
    <source>
        <strain evidence="1">W38</strain>
    </source>
</reference>
<accession>A0ABY6B8I2</accession>
<protein>
    <submittedName>
        <fullName evidence="1">Uncharacterized protein</fullName>
    </submittedName>
</protein>
<dbReference type="EMBL" id="CP104694">
    <property type="protein sequence ID" value="UXI65979.1"/>
    <property type="molecule type" value="Genomic_DNA"/>
</dbReference>
<name>A0ABY6B8I2_9GAMM</name>
<dbReference type="RefSeq" id="WP_261692969.1">
    <property type="nucleotide sequence ID" value="NZ_CP104694.1"/>
</dbReference>